<proteinExistence type="predicted"/>
<feature type="non-terminal residue" evidence="2">
    <location>
        <position position="264"/>
    </location>
</feature>
<organism evidence="2">
    <name type="scientific">marine metagenome</name>
    <dbReference type="NCBI Taxonomy" id="408172"/>
    <lineage>
        <taxon>unclassified sequences</taxon>
        <taxon>metagenomes</taxon>
        <taxon>ecological metagenomes</taxon>
    </lineage>
</organism>
<dbReference type="Gene3D" id="2.60.120.620">
    <property type="entry name" value="q2cbj1_9rhob like domain"/>
    <property type="match status" value="1"/>
</dbReference>
<dbReference type="SUPFAM" id="SSF51197">
    <property type="entry name" value="Clavaminate synthase-like"/>
    <property type="match status" value="1"/>
</dbReference>
<dbReference type="Pfam" id="PF23169">
    <property type="entry name" value="HalD"/>
    <property type="match status" value="1"/>
</dbReference>
<dbReference type="EMBL" id="UINC01152251">
    <property type="protein sequence ID" value="SVD46340.1"/>
    <property type="molecule type" value="Genomic_DNA"/>
</dbReference>
<evidence type="ECO:0000313" key="2">
    <source>
        <dbReference type="EMBL" id="SVD46340.1"/>
    </source>
</evidence>
<sequence>VDKTESRLSSVIDNVKHPLESETYRLKCKEILDKEGVLVLKELLQPNIIQKILKEAKNQENLAYFCVNNHNVYLEPSDNSFSSNHARNRNIVSSKGCITDNQVPIDSPLRILYNSDEFKSFLCSVLGEKSLYKYDDDLSSINIHYANEGQELGWHFDNSSFAITLLIQKPENGGSFEYIRDFRDFENNKMNYEGVTDLLNGKCKPKVLSMEPGCLVLFRGRNAVHRVTPTIGNRVRVLSVLAYNSEPGVQLSETARKTFFGKLY</sequence>
<dbReference type="InterPro" id="IPR005123">
    <property type="entry name" value="Oxoglu/Fe-dep_dioxygenase_dom"/>
</dbReference>
<evidence type="ECO:0000259" key="1">
    <source>
        <dbReference type="PROSITE" id="PS51471"/>
    </source>
</evidence>
<feature type="domain" description="Fe2OG dioxygenase" evidence="1">
    <location>
        <begin position="121"/>
        <end position="245"/>
    </location>
</feature>
<accession>A0A382VIX8</accession>
<dbReference type="PROSITE" id="PS51471">
    <property type="entry name" value="FE2OG_OXY"/>
    <property type="match status" value="1"/>
</dbReference>
<reference evidence="2" key="1">
    <citation type="submission" date="2018-05" db="EMBL/GenBank/DDBJ databases">
        <authorList>
            <person name="Lanie J.A."/>
            <person name="Ng W.-L."/>
            <person name="Kazmierczak K.M."/>
            <person name="Andrzejewski T.M."/>
            <person name="Davidsen T.M."/>
            <person name="Wayne K.J."/>
            <person name="Tettelin H."/>
            <person name="Glass J.I."/>
            <person name="Rusch D."/>
            <person name="Podicherti R."/>
            <person name="Tsui H.-C.T."/>
            <person name="Winkler M.E."/>
        </authorList>
    </citation>
    <scope>NUCLEOTIDE SEQUENCE</scope>
</reference>
<dbReference type="InterPro" id="IPR056470">
    <property type="entry name" value="BesD/HalB-like"/>
</dbReference>
<name>A0A382VIX8_9ZZZZ</name>
<protein>
    <recommendedName>
        <fullName evidence="1">Fe2OG dioxygenase domain-containing protein</fullName>
    </recommendedName>
</protein>
<feature type="non-terminal residue" evidence="2">
    <location>
        <position position="1"/>
    </location>
</feature>
<dbReference type="AlphaFoldDB" id="A0A382VIX8"/>
<gene>
    <name evidence="2" type="ORF">METZ01_LOCUS399194</name>
</gene>